<dbReference type="InParanoid" id="A0LUS8"/>
<feature type="transmembrane region" description="Helical" evidence="1">
    <location>
        <begin position="74"/>
        <end position="94"/>
    </location>
</feature>
<dbReference type="HOGENOM" id="CLU_1253680_0_0_11"/>
<dbReference type="AlphaFoldDB" id="A0LUS8"/>
<accession>A0LUS8</accession>
<protein>
    <submittedName>
        <fullName evidence="2">Uncharacterized protein</fullName>
    </submittedName>
</protein>
<feature type="transmembrane region" description="Helical" evidence="1">
    <location>
        <begin position="106"/>
        <end position="127"/>
    </location>
</feature>
<keyword evidence="1" id="KW-1133">Transmembrane helix</keyword>
<evidence type="ECO:0000313" key="2">
    <source>
        <dbReference type="EMBL" id="ABK53188.1"/>
    </source>
</evidence>
<dbReference type="STRING" id="351607.Acel_1416"/>
<feature type="transmembrane region" description="Helical" evidence="1">
    <location>
        <begin position="194"/>
        <end position="212"/>
    </location>
</feature>
<keyword evidence="1" id="KW-0812">Transmembrane</keyword>
<dbReference type="EMBL" id="CP000481">
    <property type="protein sequence ID" value="ABK53188.1"/>
    <property type="molecule type" value="Genomic_DNA"/>
</dbReference>
<gene>
    <name evidence="2" type="ordered locus">Acel_1416</name>
</gene>
<name>A0LUS8_ACIC1</name>
<organism evidence="2 3">
    <name type="scientific">Acidothermus cellulolyticus (strain ATCC 43068 / DSM 8971 / 11B)</name>
    <dbReference type="NCBI Taxonomy" id="351607"/>
    <lineage>
        <taxon>Bacteria</taxon>
        <taxon>Bacillati</taxon>
        <taxon>Actinomycetota</taxon>
        <taxon>Actinomycetes</taxon>
        <taxon>Acidothermales</taxon>
        <taxon>Acidothermaceae</taxon>
        <taxon>Acidothermus</taxon>
    </lineage>
</organism>
<dbReference type="Proteomes" id="UP000008221">
    <property type="component" value="Chromosome"/>
</dbReference>
<evidence type="ECO:0000256" key="1">
    <source>
        <dbReference type="SAM" id="Phobius"/>
    </source>
</evidence>
<keyword evidence="3" id="KW-1185">Reference proteome</keyword>
<reference evidence="2 3" key="1">
    <citation type="journal article" date="2009" name="Genome Res.">
        <title>Complete genome of the cellulolytic thermophile Acidothermus cellulolyticus 11B provides insights into its ecophysiological and evolutionary adaptations.</title>
        <authorList>
            <person name="Barabote R.D."/>
            <person name="Xie G."/>
            <person name="Leu D.H."/>
            <person name="Normand P."/>
            <person name="Necsulea A."/>
            <person name="Daubin V."/>
            <person name="Medigue C."/>
            <person name="Adney W.S."/>
            <person name="Xu X.C."/>
            <person name="Lapidus A."/>
            <person name="Parales R.E."/>
            <person name="Detter C."/>
            <person name="Pujic P."/>
            <person name="Bruce D."/>
            <person name="Lavire C."/>
            <person name="Challacombe J.F."/>
            <person name="Brettin T.S."/>
            <person name="Berry A.M."/>
        </authorList>
    </citation>
    <scope>NUCLEOTIDE SEQUENCE [LARGE SCALE GENOMIC DNA]</scope>
    <source>
        <strain evidence="3">ATCC 43068 / DSM 8971 / 11B</strain>
    </source>
</reference>
<proteinExistence type="predicted"/>
<feature type="transmembrane region" description="Helical" evidence="1">
    <location>
        <begin position="157"/>
        <end position="174"/>
    </location>
</feature>
<sequence length="220" mass="23407">MRRRLLVRKRVRPQVQRGLPVRDAVRSMRWTFLLVFRAWHLPTLALAAVVAAVAWLVIPGTAVAVPARDGVSSVIWPLLPALTCSVIPFIVEALRSPAVAASSRRHAAIAGRLLLALLVLLAAANTASVRFDTVIVARNTAILFGFAAVTARYAPSMVAASATVGVPMVMWLFGPDIHGTVHSWAVLLAGRTSWLALVIACAGLVSGAAAILRPPKHASR</sequence>
<evidence type="ECO:0000313" key="3">
    <source>
        <dbReference type="Proteomes" id="UP000008221"/>
    </source>
</evidence>
<feature type="transmembrane region" description="Helical" evidence="1">
    <location>
        <begin position="133"/>
        <end position="150"/>
    </location>
</feature>
<dbReference type="KEGG" id="ace:Acel_1416"/>
<keyword evidence="1" id="KW-0472">Membrane</keyword>